<dbReference type="PANTHER" id="PTHR22808">
    <property type="entry name" value="NCL1 YEAST -RELATED NOL1/NOP2/FMU SUN DOMAIN-CONTAINING"/>
    <property type="match status" value="1"/>
</dbReference>
<evidence type="ECO:0000256" key="8">
    <source>
        <dbReference type="ARBA" id="ARBA00023128"/>
    </source>
</evidence>
<evidence type="ECO:0000259" key="12">
    <source>
        <dbReference type="PROSITE" id="PS51686"/>
    </source>
</evidence>
<dbReference type="PANTHER" id="PTHR22808:SF3">
    <property type="entry name" value="5-METHYLCYTOSINE RRNA METHYLTRANSFERASE NSUN4"/>
    <property type="match status" value="1"/>
</dbReference>
<feature type="active site" description="Nucleophile" evidence="11">
    <location>
        <position position="25"/>
    </location>
</feature>
<comment type="catalytic activity">
    <reaction evidence="10">
        <text>a cytidine in rRNA + S-adenosyl-L-methionine = a 5-methylcytidine in rRNA + S-adenosyl-L-homocysteine + H(+)</text>
        <dbReference type="Rhea" id="RHEA:61484"/>
        <dbReference type="Rhea" id="RHEA-COMP:15836"/>
        <dbReference type="Rhea" id="RHEA-COMP:15837"/>
        <dbReference type="ChEBI" id="CHEBI:15378"/>
        <dbReference type="ChEBI" id="CHEBI:57856"/>
        <dbReference type="ChEBI" id="CHEBI:59789"/>
        <dbReference type="ChEBI" id="CHEBI:74483"/>
        <dbReference type="ChEBI" id="CHEBI:82748"/>
    </reaction>
</comment>
<dbReference type="AlphaFoldDB" id="A0A0K8RF82"/>
<dbReference type="GO" id="GO:0008173">
    <property type="term" value="F:RNA methyltransferase activity"/>
    <property type="evidence" value="ECO:0007669"/>
    <property type="project" value="InterPro"/>
</dbReference>
<evidence type="ECO:0000256" key="7">
    <source>
        <dbReference type="ARBA" id="ARBA00022946"/>
    </source>
</evidence>
<dbReference type="InterPro" id="IPR049560">
    <property type="entry name" value="MeTrfase_RsmB-F_NOP2_cat"/>
</dbReference>
<dbReference type="EMBL" id="GADI01004689">
    <property type="protein sequence ID" value="JAA69119.1"/>
    <property type="molecule type" value="mRNA"/>
</dbReference>
<dbReference type="InterPro" id="IPR023267">
    <property type="entry name" value="RCMT"/>
</dbReference>
<keyword evidence="8" id="KW-0496">Mitochondrion</keyword>
<evidence type="ECO:0000256" key="10">
    <source>
        <dbReference type="ARBA" id="ARBA00049302"/>
    </source>
</evidence>
<evidence type="ECO:0000256" key="6">
    <source>
        <dbReference type="ARBA" id="ARBA00022884"/>
    </source>
</evidence>
<evidence type="ECO:0000256" key="1">
    <source>
        <dbReference type="ARBA" id="ARBA00004173"/>
    </source>
</evidence>
<keyword evidence="6 11" id="KW-0694">RNA-binding</keyword>
<evidence type="ECO:0000256" key="11">
    <source>
        <dbReference type="PROSITE-ProRule" id="PRU01023"/>
    </source>
</evidence>
<dbReference type="GO" id="GO:0005762">
    <property type="term" value="C:mitochondrial large ribosomal subunit"/>
    <property type="evidence" value="ECO:0007669"/>
    <property type="project" value="TreeGrafter"/>
</dbReference>
<dbReference type="PROSITE" id="PS51686">
    <property type="entry name" value="SAM_MT_RSMB_NOP"/>
    <property type="match status" value="1"/>
</dbReference>
<dbReference type="InterPro" id="IPR029063">
    <property type="entry name" value="SAM-dependent_MTases_sf"/>
</dbReference>
<comment type="similarity">
    <text evidence="11">Belongs to the class I-like SAM-binding methyltransferase superfamily. RsmB/NOP family.</text>
</comment>
<keyword evidence="7" id="KW-0809">Transit peptide</keyword>
<name>A0A0K8RF82_IXORI</name>
<evidence type="ECO:0000256" key="2">
    <source>
        <dbReference type="ARBA" id="ARBA00022552"/>
    </source>
</evidence>
<comment type="subcellular location">
    <subcellularLocation>
        <location evidence="1">Mitochondrion</location>
    </subcellularLocation>
</comment>
<sequence length="99" mass="11121">MLQVQLLAAGLLATKPGGYVVYSTCSLSHLQNEYVVQGTIELLANQYSTEVRVEDLTHFRKLFMDTFSFFPSCQVGELVIPNLMANSGPMHFCKMCRLK</sequence>
<dbReference type="GO" id="GO:0031167">
    <property type="term" value="P:rRNA methylation"/>
    <property type="evidence" value="ECO:0007669"/>
    <property type="project" value="TreeGrafter"/>
</dbReference>
<evidence type="ECO:0000256" key="5">
    <source>
        <dbReference type="ARBA" id="ARBA00022691"/>
    </source>
</evidence>
<dbReference type="Pfam" id="PF01189">
    <property type="entry name" value="Methyltr_RsmB-F"/>
    <property type="match status" value="1"/>
</dbReference>
<organism evidence="13">
    <name type="scientific">Ixodes ricinus</name>
    <name type="common">Common tick</name>
    <name type="synonym">Acarus ricinus</name>
    <dbReference type="NCBI Taxonomy" id="34613"/>
    <lineage>
        <taxon>Eukaryota</taxon>
        <taxon>Metazoa</taxon>
        <taxon>Ecdysozoa</taxon>
        <taxon>Arthropoda</taxon>
        <taxon>Chelicerata</taxon>
        <taxon>Arachnida</taxon>
        <taxon>Acari</taxon>
        <taxon>Parasitiformes</taxon>
        <taxon>Ixodida</taxon>
        <taxon>Ixodoidea</taxon>
        <taxon>Ixodidae</taxon>
        <taxon>Ixodinae</taxon>
        <taxon>Ixodes</taxon>
    </lineage>
</organism>
<dbReference type="InterPro" id="IPR001678">
    <property type="entry name" value="MeTrfase_RsmB-F_NOP2_dom"/>
</dbReference>
<dbReference type="SUPFAM" id="SSF53335">
    <property type="entry name" value="S-adenosyl-L-methionine-dependent methyltransferases"/>
    <property type="match status" value="1"/>
</dbReference>
<dbReference type="Gene3D" id="3.40.50.150">
    <property type="entry name" value="Vaccinia Virus protein VP39"/>
    <property type="match status" value="1"/>
</dbReference>
<feature type="domain" description="SAM-dependent MTase RsmB/NOP-type" evidence="12">
    <location>
        <begin position="1"/>
        <end position="98"/>
    </location>
</feature>
<evidence type="ECO:0000313" key="13">
    <source>
        <dbReference type="EMBL" id="JAA69119.1"/>
    </source>
</evidence>
<proteinExistence type="evidence at transcript level"/>
<evidence type="ECO:0000256" key="9">
    <source>
        <dbReference type="ARBA" id="ARBA00042050"/>
    </source>
</evidence>
<accession>A0A0K8RF82</accession>
<reference evidence="13" key="1">
    <citation type="submission" date="2012-12" db="EMBL/GenBank/DDBJ databases">
        <title>Identification and characterization of a phenylalanine ammonia-lyase gene family in Isatis indigotica Fort.</title>
        <authorList>
            <person name="Liu Q."/>
            <person name="Chen J."/>
            <person name="Zhou X."/>
            <person name="Di P."/>
            <person name="Xiao Y."/>
            <person name="Xuan H."/>
            <person name="Zhang L."/>
            <person name="Chen W."/>
        </authorList>
    </citation>
    <scope>NUCLEOTIDE SEQUENCE</scope>
    <source>
        <tissue evidence="13">Salivary gland</tissue>
    </source>
</reference>
<protein>
    <recommendedName>
        <fullName evidence="9">NOL1/NOP2/Sun domain family member 4</fullName>
    </recommendedName>
</protein>
<dbReference type="GO" id="GO:0003723">
    <property type="term" value="F:RNA binding"/>
    <property type="evidence" value="ECO:0007669"/>
    <property type="project" value="UniProtKB-UniRule"/>
</dbReference>
<evidence type="ECO:0000256" key="4">
    <source>
        <dbReference type="ARBA" id="ARBA00022679"/>
    </source>
</evidence>
<keyword evidence="5 11" id="KW-0949">S-adenosyl-L-methionine</keyword>
<keyword evidence="4 11" id="KW-0808">Transferase</keyword>
<evidence type="ECO:0000256" key="3">
    <source>
        <dbReference type="ARBA" id="ARBA00022603"/>
    </source>
</evidence>
<comment type="caution">
    <text evidence="11">Lacks conserved residue(s) required for the propagation of feature annotation.</text>
</comment>
<keyword evidence="3 11" id="KW-0489">Methyltransferase</keyword>
<keyword evidence="2" id="KW-0698">rRNA processing</keyword>